<keyword evidence="1" id="KW-0732">Signal</keyword>
<gene>
    <name evidence="2" type="ORF">UV42_C0004G0015</name>
</gene>
<feature type="signal peptide" evidence="1">
    <location>
        <begin position="1"/>
        <end position="27"/>
    </location>
</feature>
<evidence type="ECO:0000256" key="1">
    <source>
        <dbReference type="SAM" id="SignalP"/>
    </source>
</evidence>
<evidence type="ECO:0000313" key="2">
    <source>
        <dbReference type="EMBL" id="KKS72803.1"/>
    </source>
</evidence>
<dbReference type="AlphaFoldDB" id="A0A0G1EE57"/>
<evidence type="ECO:0008006" key="4">
    <source>
        <dbReference type="Google" id="ProtNLM"/>
    </source>
</evidence>
<dbReference type="Proteomes" id="UP000033867">
    <property type="component" value="Unassembled WGS sequence"/>
</dbReference>
<dbReference type="EMBL" id="LCEK01000004">
    <property type="protein sequence ID" value="KKS72803.1"/>
    <property type="molecule type" value="Genomic_DNA"/>
</dbReference>
<feature type="chain" id="PRO_5002536889" description="DUF4398 domain-containing protein" evidence="1">
    <location>
        <begin position="28"/>
        <end position="126"/>
    </location>
</feature>
<organism evidence="2 3">
    <name type="scientific">Candidatus Magasanikbacteria bacterium GW2011_GWE2_42_7</name>
    <dbReference type="NCBI Taxonomy" id="1619052"/>
    <lineage>
        <taxon>Bacteria</taxon>
        <taxon>Candidatus Magasanikiibacteriota</taxon>
    </lineage>
</organism>
<accession>A0A0G1EE57</accession>
<proteinExistence type="predicted"/>
<sequence>MEELMRRSIVLALLISTIFSTSVTACATTQPNEMDQRNLVLEDAEWWITWAKACTKVMQRHAEEQDPTIKEDLIRLADAYLKLADIRKRDLESIMNSEPYKEDYMETLREIQAVEARLEARGRTLL</sequence>
<reference evidence="2 3" key="1">
    <citation type="journal article" date="2015" name="Nature">
        <title>rRNA introns, odd ribosomes, and small enigmatic genomes across a large radiation of phyla.</title>
        <authorList>
            <person name="Brown C.T."/>
            <person name="Hug L.A."/>
            <person name="Thomas B.C."/>
            <person name="Sharon I."/>
            <person name="Castelle C.J."/>
            <person name="Singh A."/>
            <person name="Wilkins M.J."/>
            <person name="Williams K.H."/>
            <person name="Banfield J.F."/>
        </authorList>
    </citation>
    <scope>NUCLEOTIDE SEQUENCE [LARGE SCALE GENOMIC DNA]</scope>
</reference>
<protein>
    <recommendedName>
        <fullName evidence="4">DUF4398 domain-containing protein</fullName>
    </recommendedName>
</protein>
<comment type="caution">
    <text evidence="2">The sequence shown here is derived from an EMBL/GenBank/DDBJ whole genome shotgun (WGS) entry which is preliminary data.</text>
</comment>
<evidence type="ECO:0000313" key="3">
    <source>
        <dbReference type="Proteomes" id="UP000033867"/>
    </source>
</evidence>
<name>A0A0G1EE57_9BACT</name>
<dbReference type="PROSITE" id="PS51257">
    <property type="entry name" value="PROKAR_LIPOPROTEIN"/>
    <property type="match status" value="1"/>
</dbReference>